<evidence type="ECO:0000259" key="6">
    <source>
        <dbReference type="Pfam" id="PF00389"/>
    </source>
</evidence>
<feature type="active site" description="Proton donor" evidence="5">
    <location>
        <position position="256"/>
    </location>
</feature>
<protein>
    <recommendedName>
        <fullName evidence="5">Erythronate-4-phosphate dehydrogenase</fullName>
        <ecNumber evidence="5">1.1.1.290</ecNumber>
    </recommendedName>
</protein>
<comment type="caution">
    <text evidence="5">Lacks conserved residue(s) required for the propagation of feature annotation.</text>
</comment>
<dbReference type="InterPro" id="IPR038251">
    <property type="entry name" value="PdxB_dimer_sf"/>
</dbReference>
<feature type="domain" description="D-isomer specific 2-hydroxyacid dehydrogenase catalytic" evidence="6">
    <location>
        <begin position="36"/>
        <end position="279"/>
    </location>
</feature>
<feature type="binding site" evidence="5">
    <location>
        <position position="73"/>
    </location>
    <ligand>
        <name>substrate</name>
    </ligand>
</feature>
<dbReference type="InterPro" id="IPR020921">
    <property type="entry name" value="Erythronate-4-P_DHase"/>
</dbReference>
<sequence>MLTIIADENIANIDDYLGHHQANIIKMHGRDITGGLVKAHQADALFVRSVTPINAHTFGDLSKTSLKFVGSATIGTDHIDQAFLAKHHISFANAAGCSKHSVAQYVISAILHLRPNARHQAIKLGIIGLGNIGRTLATYAKKFGWQVIGYDPHLPINAINQHDFDTLLSDSDVVSIHTPLVKDGNYPTFGLFDKQTLAKLNPAALLINTARGEIIDEQALLDDIAHTKRQVVLDVFPSEPVISDALMRAITLATPHIAGYTLEGKLRGTDMIYQAFCTHFGLVVSQDLNSLLPDNAHHFDEFYRLSGDDVAHAIASYYPINADHQRLSLVNHHGVLGDDFDKLRKTYPLRREWLSE</sequence>
<feature type="active site" evidence="5">
    <location>
        <position position="211"/>
    </location>
</feature>
<evidence type="ECO:0000256" key="2">
    <source>
        <dbReference type="ARBA" id="ARBA00023002"/>
    </source>
</evidence>
<dbReference type="Pfam" id="PF02826">
    <property type="entry name" value="2-Hacid_dh_C"/>
    <property type="match status" value="1"/>
</dbReference>
<dbReference type="EMBL" id="CP089977">
    <property type="protein sequence ID" value="UXZ05482.1"/>
    <property type="molecule type" value="Genomic_DNA"/>
</dbReference>
<reference evidence="8" key="1">
    <citation type="submission" date="2021-12" db="EMBL/GenBank/DDBJ databases">
        <title>taxonomy of Moraxella sp. ZY201224.</title>
        <authorList>
            <person name="Li F."/>
        </authorList>
    </citation>
    <scope>NUCLEOTIDE SEQUENCE</scope>
    <source>
        <strain evidence="8">ZY201224</strain>
    </source>
</reference>
<dbReference type="HAMAP" id="MF_01825">
    <property type="entry name" value="PdxB"/>
    <property type="match status" value="1"/>
</dbReference>
<dbReference type="PANTHER" id="PTHR43761:SF1">
    <property type="entry name" value="D-ISOMER SPECIFIC 2-HYDROXYACID DEHYDROGENASE CATALYTIC DOMAIN-CONTAINING PROTEIN-RELATED"/>
    <property type="match status" value="1"/>
</dbReference>
<dbReference type="SUPFAM" id="SSF51735">
    <property type="entry name" value="NAD(P)-binding Rossmann-fold domains"/>
    <property type="match status" value="1"/>
</dbReference>
<dbReference type="InterPro" id="IPR036291">
    <property type="entry name" value="NAD(P)-bd_dom_sf"/>
</dbReference>
<comment type="catalytic activity">
    <reaction evidence="5">
        <text>4-phospho-D-erythronate + NAD(+) = (R)-3-hydroxy-2-oxo-4-phosphooxybutanoate + NADH + H(+)</text>
        <dbReference type="Rhea" id="RHEA:18829"/>
        <dbReference type="ChEBI" id="CHEBI:15378"/>
        <dbReference type="ChEBI" id="CHEBI:57540"/>
        <dbReference type="ChEBI" id="CHEBI:57945"/>
        <dbReference type="ChEBI" id="CHEBI:58538"/>
        <dbReference type="ChEBI" id="CHEBI:58766"/>
        <dbReference type="EC" id="1.1.1.290"/>
    </reaction>
</comment>
<feature type="binding site" evidence="5">
    <location>
        <position position="178"/>
    </location>
    <ligand>
        <name>NAD(+)</name>
        <dbReference type="ChEBI" id="CHEBI:57540"/>
    </ligand>
</feature>
<evidence type="ECO:0000256" key="3">
    <source>
        <dbReference type="ARBA" id="ARBA00023027"/>
    </source>
</evidence>
<accession>A0ABY6F5W6</accession>
<dbReference type="PROSITE" id="PS00065">
    <property type="entry name" value="D_2_HYDROXYACID_DH_1"/>
    <property type="match status" value="1"/>
</dbReference>
<proteinExistence type="inferred from homology"/>
<evidence type="ECO:0000256" key="5">
    <source>
        <dbReference type="HAMAP-Rule" id="MF_01825"/>
    </source>
</evidence>
<comment type="subcellular location">
    <subcellularLocation>
        <location evidence="5">Cytoplasm</location>
    </subcellularLocation>
</comment>
<keyword evidence="3 5" id="KW-0520">NAD</keyword>
<keyword evidence="4 5" id="KW-0664">Pyridoxine biosynthesis</keyword>
<feature type="binding site" evidence="5">
    <location>
        <position position="259"/>
    </location>
    <ligand>
        <name>NAD(+)</name>
        <dbReference type="ChEBI" id="CHEBI:57540"/>
    </ligand>
</feature>
<dbReference type="Proteomes" id="UP001063782">
    <property type="component" value="Chromosome"/>
</dbReference>
<keyword evidence="9" id="KW-1185">Reference proteome</keyword>
<dbReference type="CDD" id="cd12158">
    <property type="entry name" value="ErythrP_dh"/>
    <property type="match status" value="1"/>
</dbReference>
<comment type="pathway">
    <text evidence="5">Cofactor biosynthesis; pyridoxine 5'-phosphate biosynthesis; pyridoxine 5'-phosphate from D-erythrose 4-phosphate: step 2/5.</text>
</comment>
<dbReference type="InterPro" id="IPR006140">
    <property type="entry name" value="D-isomer_DH_NAD-bd"/>
</dbReference>
<dbReference type="RefSeq" id="WP_263076981.1">
    <property type="nucleotide sequence ID" value="NZ_CP089977.1"/>
</dbReference>
<comment type="subunit">
    <text evidence="5">Homodimer.</text>
</comment>
<feature type="binding site" evidence="5">
    <location>
        <position position="234"/>
    </location>
    <ligand>
        <name>NAD(+)</name>
        <dbReference type="ChEBI" id="CHEBI:57540"/>
    </ligand>
</feature>
<organism evidence="8 9">
    <name type="scientific">Moraxella nasicaprae</name>
    <dbReference type="NCBI Taxonomy" id="2904122"/>
    <lineage>
        <taxon>Bacteria</taxon>
        <taxon>Pseudomonadati</taxon>
        <taxon>Pseudomonadota</taxon>
        <taxon>Gammaproteobacteria</taxon>
        <taxon>Moraxellales</taxon>
        <taxon>Moraxellaceae</taxon>
        <taxon>Moraxella</taxon>
    </lineage>
</organism>
<dbReference type="Gene3D" id="3.30.1370.170">
    <property type="match status" value="1"/>
</dbReference>
<keyword evidence="2 5" id="KW-0560">Oxidoreductase</keyword>
<evidence type="ECO:0000313" key="9">
    <source>
        <dbReference type="Proteomes" id="UP001063782"/>
    </source>
</evidence>
<dbReference type="InterPro" id="IPR050418">
    <property type="entry name" value="D-iso_2-hydroxyacid_DH_PdxB"/>
</dbReference>
<name>A0ABY6F5W6_9GAMM</name>
<dbReference type="EC" id="1.1.1.290" evidence="5"/>
<dbReference type="InterPro" id="IPR006139">
    <property type="entry name" value="D-isomer_2_OHA_DH_cat_dom"/>
</dbReference>
<dbReference type="Gene3D" id="3.40.50.720">
    <property type="entry name" value="NAD(P)-binding Rossmann-like Domain"/>
    <property type="match status" value="2"/>
</dbReference>
<dbReference type="SUPFAM" id="SSF52283">
    <property type="entry name" value="Formate/glycerate dehydrogenase catalytic domain-like"/>
    <property type="match status" value="1"/>
</dbReference>
<dbReference type="Pfam" id="PF00389">
    <property type="entry name" value="2-Hacid_dh"/>
    <property type="match status" value="1"/>
</dbReference>
<evidence type="ECO:0000259" key="7">
    <source>
        <dbReference type="Pfam" id="PF02826"/>
    </source>
</evidence>
<feature type="domain" description="D-isomer specific 2-hydroxyacid dehydrogenase NAD-binding" evidence="7">
    <location>
        <begin position="120"/>
        <end position="258"/>
    </location>
</feature>
<dbReference type="InterPro" id="IPR029752">
    <property type="entry name" value="D-isomer_DH_CS1"/>
</dbReference>
<feature type="binding site" evidence="5">
    <location>
        <position position="260"/>
    </location>
    <ligand>
        <name>substrate</name>
    </ligand>
</feature>
<evidence type="ECO:0000256" key="4">
    <source>
        <dbReference type="ARBA" id="ARBA00023096"/>
    </source>
</evidence>
<comment type="function">
    <text evidence="5">Catalyzes the oxidation of erythronate-4-phosphate to 3-hydroxy-2-oxo-4-phosphonooxybutanoate.</text>
</comment>
<feature type="binding site" evidence="5">
    <location>
        <position position="49"/>
    </location>
    <ligand>
        <name>substrate</name>
    </ligand>
</feature>
<evidence type="ECO:0000313" key="8">
    <source>
        <dbReference type="EMBL" id="UXZ05482.1"/>
    </source>
</evidence>
<keyword evidence="1 5" id="KW-0963">Cytoplasm</keyword>
<evidence type="ECO:0000256" key="1">
    <source>
        <dbReference type="ARBA" id="ARBA00022490"/>
    </source>
</evidence>
<dbReference type="PANTHER" id="PTHR43761">
    <property type="entry name" value="D-ISOMER SPECIFIC 2-HYDROXYACID DEHYDROGENASE FAMILY PROTEIN (AFU_ORTHOLOGUE AFUA_1G13630)"/>
    <property type="match status" value="1"/>
</dbReference>
<feature type="active site" evidence="5">
    <location>
        <position position="239"/>
    </location>
</feature>
<feature type="binding site" evidence="5">
    <location>
        <position position="151"/>
    </location>
    <ligand>
        <name>NAD(+)</name>
        <dbReference type="ChEBI" id="CHEBI:57540"/>
    </ligand>
</feature>
<comment type="similarity">
    <text evidence="5">Belongs to the D-isomer specific 2-hydroxyacid dehydrogenase family. PdxB subfamily.</text>
</comment>
<gene>
    <name evidence="5" type="primary">pdxB</name>
    <name evidence="8" type="ORF">LU297_03280</name>
</gene>